<reference evidence="2" key="2">
    <citation type="submission" date="2018-07" db="EMBL/GenBank/DDBJ databases">
        <authorList>
            <person name="Mckenzie S.K."/>
            <person name="Kronauer D.J.C."/>
        </authorList>
    </citation>
    <scope>NUCLEOTIDE SEQUENCE</scope>
    <source>
        <strain evidence="2">Clonal line C1</strain>
    </source>
</reference>
<keyword evidence="1" id="KW-0472">Membrane</keyword>
<reference evidence="2" key="1">
    <citation type="journal article" date="2018" name="Genome Res.">
        <title>The genomic architecture and molecular evolution of ant odorant receptors.</title>
        <authorList>
            <person name="McKenzie S.K."/>
            <person name="Kronauer D.J.C."/>
        </authorList>
    </citation>
    <scope>NUCLEOTIDE SEQUENCE [LARGE SCALE GENOMIC DNA]</scope>
    <source>
        <strain evidence="2">Clonal line C1</strain>
    </source>
</reference>
<accession>A0A3L8DKP8</accession>
<keyword evidence="1" id="KW-0812">Transmembrane</keyword>
<evidence type="ECO:0000313" key="2">
    <source>
        <dbReference type="EMBL" id="RLU20773.1"/>
    </source>
</evidence>
<comment type="caution">
    <text evidence="2">The sequence shown here is derived from an EMBL/GenBank/DDBJ whole genome shotgun (WGS) entry which is preliminary data.</text>
</comment>
<organism evidence="2">
    <name type="scientific">Ooceraea biroi</name>
    <name type="common">Clonal raider ant</name>
    <name type="synonym">Cerapachys biroi</name>
    <dbReference type="NCBI Taxonomy" id="2015173"/>
    <lineage>
        <taxon>Eukaryota</taxon>
        <taxon>Metazoa</taxon>
        <taxon>Ecdysozoa</taxon>
        <taxon>Arthropoda</taxon>
        <taxon>Hexapoda</taxon>
        <taxon>Insecta</taxon>
        <taxon>Pterygota</taxon>
        <taxon>Neoptera</taxon>
        <taxon>Endopterygota</taxon>
        <taxon>Hymenoptera</taxon>
        <taxon>Apocrita</taxon>
        <taxon>Aculeata</taxon>
        <taxon>Formicoidea</taxon>
        <taxon>Formicidae</taxon>
        <taxon>Dorylinae</taxon>
        <taxon>Ooceraea</taxon>
    </lineage>
</organism>
<evidence type="ECO:0008006" key="3">
    <source>
        <dbReference type="Google" id="ProtNLM"/>
    </source>
</evidence>
<dbReference type="AlphaFoldDB" id="A0A3L8DKP8"/>
<dbReference type="EMBL" id="QOIP01000007">
    <property type="protein sequence ID" value="RLU20773.1"/>
    <property type="molecule type" value="Genomic_DNA"/>
</dbReference>
<name>A0A3L8DKP8_OOCBI</name>
<evidence type="ECO:0000256" key="1">
    <source>
        <dbReference type="SAM" id="Phobius"/>
    </source>
</evidence>
<feature type="transmembrane region" description="Helical" evidence="1">
    <location>
        <begin position="25"/>
        <end position="43"/>
    </location>
</feature>
<protein>
    <recommendedName>
        <fullName evidence="3">Essential for reactive oxygen species protein</fullName>
    </recommendedName>
</protein>
<dbReference type="OrthoDB" id="7655541at2759"/>
<keyword evidence="1" id="KW-1133">Transmembrane helix</keyword>
<proteinExistence type="predicted"/>
<gene>
    <name evidence="2" type="ORF">DMN91_007387</name>
</gene>
<dbReference type="Proteomes" id="UP000279307">
    <property type="component" value="Chromosome 7"/>
</dbReference>
<sequence>MLLITKPQLKVLSKNKLHVSRRPGCTAWLLLALSTTIFIGVFSRLTSNVYFLIILLLGEIMFGLDSFGEWEDLILYKQENRAIIEKSVWVDKLCSGGAGELFSMRLIDIKHVGISTEMGLSILHRNGETITLSVKGLTSTEMQDLKREINYFLNMSRLKYLDHMSIDPSERLLLPCDSEEYLQNLSKTYLPVTNESTISDNVLSSSKLHQVQQNLSYPTLIHEAQANSCQSANLRRGPYTKNLTHLDYIKHIDNIRPCNLSKLDKERD</sequence>